<gene>
    <name evidence="1" type="ORF">HaLaN_03604</name>
</gene>
<comment type="caution">
    <text evidence="1">The sequence shown here is derived from an EMBL/GenBank/DDBJ whole genome shotgun (WGS) entry which is preliminary data.</text>
</comment>
<name>A0A699YEX1_HAELA</name>
<organism evidence="1 2">
    <name type="scientific">Haematococcus lacustris</name>
    <name type="common">Green alga</name>
    <name type="synonym">Haematococcus pluvialis</name>
    <dbReference type="NCBI Taxonomy" id="44745"/>
    <lineage>
        <taxon>Eukaryota</taxon>
        <taxon>Viridiplantae</taxon>
        <taxon>Chlorophyta</taxon>
        <taxon>core chlorophytes</taxon>
        <taxon>Chlorophyceae</taxon>
        <taxon>CS clade</taxon>
        <taxon>Chlamydomonadales</taxon>
        <taxon>Haematococcaceae</taxon>
        <taxon>Haematococcus</taxon>
    </lineage>
</organism>
<dbReference type="AlphaFoldDB" id="A0A699YEX1"/>
<protein>
    <submittedName>
        <fullName evidence="1">Uncharacterized protein</fullName>
    </submittedName>
</protein>
<sequence>VAVVVATAMSGDKTSPGCSSWPQLHITTKAQALAQARKHDTASPVGYVSCERGCEAARLQVQIELRSPSTAIDPISMTPSIVQQSTGFDDPGENVRRCCDLQHDDMRRMYRYRLSWAAQSDMLFALQVVKWPEFCWAVPAP</sequence>
<feature type="non-terminal residue" evidence="1">
    <location>
        <position position="1"/>
    </location>
</feature>
<keyword evidence="2" id="KW-1185">Reference proteome</keyword>
<dbReference type="Proteomes" id="UP000485058">
    <property type="component" value="Unassembled WGS sequence"/>
</dbReference>
<dbReference type="EMBL" id="BLLF01000172">
    <property type="protein sequence ID" value="GFH08617.1"/>
    <property type="molecule type" value="Genomic_DNA"/>
</dbReference>
<reference evidence="1 2" key="1">
    <citation type="submission" date="2020-02" db="EMBL/GenBank/DDBJ databases">
        <title>Draft genome sequence of Haematococcus lacustris strain NIES-144.</title>
        <authorList>
            <person name="Morimoto D."/>
            <person name="Nakagawa S."/>
            <person name="Yoshida T."/>
            <person name="Sawayama S."/>
        </authorList>
    </citation>
    <scope>NUCLEOTIDE SEQUENCE [LARGE SCALE GENOMIC DNA]</scope>
    <source>
        <strain evidence="1 2">NIES-144</strain>
    </source>
</reference>
<proteinExistence type="predicted"/>
<evidence type="ECO:0000313" key="2">
    <source>
        <dbReference type="Proteomes" id="UP000485058"/>
    </source>
</evidence>
<evidence type="ECO:0000313" key="1">
    <source>
        <dbReference type="EMBL" id="GFH08617.1"/>
    </source>
</evidence>
<accession>A0A699YEX1</accession>